<evidence type="ECO:0000256" key="3">
    <source>
        <dbReference type="ARBA" id="ARBA00022989"/>
    </source>
</evidence>
<dbReference type="Pfam" id="PF04116">
    <property type="entry name" value="FA_hydroxylase"/>
    <property type="match status" value="1"/>
</dbReference>
<dbReference type="GO" id="GO:0005506">
    <property type="term" value="F:iron ion binding"/>
    <property type="evidence" value="ECO:0007669"/>
    <property type="project" value="InterPro"/>
</dbReference>
<accession>A0AA39GGT6</accession>
<protein>
    <recommendedName>
        <fullName evidence="7">Fatty acid hydroxylase domain-containing protein</fullName>
    </recommendedName>
</protein>
<evidence type="ECO:0000256" key="1">
    <source>
        <dbReference type="ARBA" id="ARBA00004370"/>
    </source>
</evidence>
<proteinExistence type="predicted"/>
<keyword evidence="3 6" id="KW-1133">Transmembrane helix</keyword>
<dbReference type="InterPro" id="IPR050307">
    <property type="entry name" value="Sterol_Desaturase_Related"/>
</dbReference>
<feature type="domain" description="Fatty acid hydroxylase" evidence="7">
    <location>
        <begin position="148"/>
        <end position="285"/>
    </location>
</feature>
<name>A0AA39GGT6_SARSR</name>
<organism evidence="8 9">
    <name type="scientific">Sarocladium strictum</name>
    <name type="common">Black bundle disease fungus</name>
    <name type="synonym">Acremonium strictum</name>
    <dbReference type="NCBI Taxonomy" id="5046"/>
    <lineage>
        <taxon>Eukaryota</taxon>
        <taxon>Fungi</taxon>
        <taxon>Dikarya</taxon>
        <taxon>Ascomycota</taxon>
        <taxon>Pezizomycotina</taxon>
        <taxon>Sordariomycetes</taxon>
        <taxon>Hypocreomycetidae</taxon>
        <taxon>Hypocreales</taxon>
        <taxon>Sarocladiaceae</taxon>
        <taxon>Sarocladium</taxon>
    </lineage>
</organism>
<evidence type="ECO:0000313" key="9">
    <source>
        <dbReference type="Proteomes" id="UP001175261"/>
    </source>
</evidence>
<feature type="region of interest" description="Disordered" evidence="5">
    <location>
        <begin position="322"/>
        <end position="345"/>
    </location>
</feature>
<feature type="transmembrane region" description="Helical" evidence="6">
    <location>
        <begin position="100"/>
        <end position="125"/>
    </location>
</feature>
<comment type="subcellular location">
    <subcellularLocation>
        <location evidence="1">Membrane</location>
    </subcellularLocation>
</comment>
<dbReference type="PANTHER" id="PTHR11863">
    <property type="entry name" value="STEROL DESATURASE"/>
    <property type="match status" value="1"/>
</dbReference>
<dbReference type="Proteomes" id="UP001175261">
    <property type="component" value="Unassembled WGS sequence"/>
</dbReference>
<keyword evidence="2 6" id="KW-0812">Transmembrane</keyword>
<dbReference type="GO" id="GO:0008610">
    <property type="term" value="P:lipid biosynthetic process"/>
    <property type="evidence" value="ECO:0007669"/>
    <property type="project" value="InterPro"/>
</dbReference>
<reference evidence="8" key="1">
    <citation type="submission" date="2022-10" db="EMBL/GenBank/DDBJ databases">
        <title>Determination and structural analysis of whole genome sequence of Sarocladium strictum F4-1.</title>
        <authorList>
            <person name="Hu L."/>
            <person name="Jiang Y."/>
        </authorList>
    </citation>
    <scope>NUCLEOTIDE SEQUENCE</scope>
    <source>
        <strain evidence="8">F4-1</strain>
    </source>
</reference>
<evidence type="ECO:0000256" key="2">
    <source>
        <dbReference type="ARBA" id="ARBA00022692"/>
    </source>
</evidence>
<dbReference type="GO" id="GO:0016491">
    <property type="term" value="F:oxidoreductase activity"/>
    <property type="evidence" value="ECO:0007669"/>
    <property type="project" value="InterPro"/>
</dbReference>
<evidence type="ECO:0000259" key="7">
    <source>
        <dbReference type="Pfam" id="PF04116"/>
    </source>
</evidence>
<feature type="transmembrane region" description="Helical" evidence="6">
    <location>
        <begin position="44"/>
        <end position="69"/>
    </location>
</feature>
<comment type="caution">
    <text evidence="8">The sequence shown here is derived from an EMBL/GenBank/DDBJ whole genome shotgun (WGS) entry which is preliminary data.</text>
</comment>
<feature type="compositionally biased region" description="Basic residues" evidence="5">
    <location>
        <begin position="334"/>
        <end position="345"/>
    </location>
</feature>
<evidence type="ECO:0000256" key="4">
    <source>
        <dbReference type="ARBA" id="ARBA00023136"/>
    </source>
</evidence>
<sequence>MDILLSLPIASYFLAPSVTSWSTSLNLLFFYMTWTTLVLSHNPLHVHLVGIFAVRIVFWLIPSLLFLLFDTLIPSLSVSAKLGGRSALPPRDPKVLGRTLLLALLNLVLVVAVEGGFSLAFAYFLGEPQLRTSSTLPLPWQIIKHILLLTTSREILTYYIHRFTLHCGGGSSSGSSFISDLHMRYAHTRAGAPFSLQLFADHPLPLVLHRLVPIYFPAVLLRPHLLTYFLFFTLSTIEETLAMSGYSSVPGILMGGIVQRSAIHYASRGSSNFGAWGLLDWINGTSRGRDVLEDVKAEADKHNVAERSSRKAGEGLNLIQEGMDAWRDGNGTRRSSRKKTPKRAD</sequence>
<dbReference type="AlphaFoldDB" id="A0AA39GGT6"/>
<evidence type="ECO:0000256" key="5">
    <source>
        <dbReference type="SAM" id="MobiDB-lite"/>
    </source>
</evidence>
<evidence type="ECO:0000256" key="6">
    <source>
        <dbReference type="SAM" id="Phobius"/>
    </source>
</evidence>
<dbReference type="GO" id="GO:0016020">
    <property type="term" value="C:membrane"/>
    <property type="evidence" value="ECO:0007669"/>
    <property type="project" value="UniProtKB-SubCell"/>
</dbReference>
<gene>
    <name evidence="8" type="ORF">NLU13_5396</name>
</gene>
<dbReference type="EMBL" id="JAPDFR010000004">
    <property type="protein sequence ID" value="KAK0387083.1"/>
    <property type="molecule type" value="Genomic_DNA"/>
</dbReference>
<evidence type="ECO:0000313" key="8">
    <source>
        <dbReference type="EMBL" id="KAK0387083.1"/>
    </source>
</evidence>
<keyword evidence="9" id="KW-1185">Reference proteome</keyword>
<keyword evidence="4 6" id="KW-0472">Membrane</keyword>
<dbReference type="InterPro" id="IPR006694">
    <property type="entry name" value="Fatty_acid_hydroxylase"/>
</dbReference>